<evidence type="ECO:0000313" key="12">
    <source>
        <dbReference type="Proteomes" id="UP000027138"/>
    </source>
</evidence>
<dbReference type="EMBL" id="KK914782">
    <property type="protein sequence ID" value="KDP28457.1"/>
    <property type="molecule type" value="Genomic_DNA"/>
</dbReference>
<evidence type="ECO:0000256" key="9">
    <source>
        <dbReference type="SAM" id="MobiDB-lite"/>
    </source>
</evidence>
<evidence type="ECO:0000256" key="4">
    <source>
        <dbReference type="ARBA" id="ARBA00022692"/>
    </source>
</evidence>
<dbReference type="GO" id="GO:0034220">
    <property type="term" value="P:monoatomic ion transmembrane transport"/>
    <property type="evidence" value="ECO:0007669"/>
    <property type="project" value="UniProtKB-KW"/>
</dbReference>
<feature type="transmembrane region" description="Helical" evidence="10">
    <location>
        <begin position="145"/>
        <end position="164"/>
    </location>
</feature>
<evidence type="ECO:0000256" key="8">
    <source>
        <dbReference type="ARBA" id="ARBA00023303"/>
    </source>
</evidence>
<gene>
    <name evidence="11" type="ORF">JCGZ_14228</name>
</gene>
<feature type="transmembrane region" description="Helical" evidence="10">
    <location>
        <begin position="95"/>
        <end position="114"/>
    </location>
</feature>
<name>A0A067JX48_JATCU</name>
<dbReference type="AlphaFoldDB" id="A0A067JX48"/>
<keyword evidence="3" id="KW-0813">Transport</keyword>
<evidence type="ECO:0000256" key="10">
    <source>
        <dbReference type="SAM" id="Phobius"/>
    </source>
</evidence>
<dbReference type="GO" id="GO:0016020">
    <property type="term" value="C:membrane"/>
    <property type="evidence" value="ECO:0007669"/>
    <property type="project" value="UniProtKB-SubCell"/>
</dbReference>
<keyword evidence="5 10" id="KW-1133">Transmembrane helix</keyword>
<organism evidence="11 12">
    <name type="scientific">Jatropha curcas</name>
    <name type="common">Barbados nut</name>
    <dbReference type="NCBI Taxonomy" id="180498"/>
    <lineage>
        <taxon>Eukaryota</taxon>
        <taxon>Viridiplantae</taxon>
        <taxon>Streptophyta</taxon>
        <taxon>Embryophyta</taxon>
        <taxon>Tracheophyta</taxon>
        <taxon>Spermatophyta</taxon>
        <taxon>Magnoliopsida</taxon>
        <taxon>eudicotyledons</taxon>
        <taxon>Gunneridae</taxon>
        <taxon>Pentapetalae</taxon>
        <taxon>rosids</taxon>
        <taxon>fabids</taxon>
        <taxon>Malpighiales</taxon>
        <taxon>Euphorbiaceae</taxon>
        <taxon>Crotonoideae</taxon>
        <taxon>Jatropheae</taxon>
        <taxon>Jatropha</taxon>
    </lineage>
</organism>
<keyword evidence="6" id="KW-0406">Ion transport</keyword>
<comment type="subcellular location">
    <subcellularLocation>
        <location evidence="1">Membrane</location>
        <topology evidence="1">Multi-pass membrane protein</topology>
    </subcellularLocation>
</comment>
<sequence>MGKEASNKLEWRISVDDGTSEKLVAESDGPVVKKIWVWLKNLIILKVWKFLEKAWMMGVADPRKVIHGVKVGVALCVVSLLYYMRPLYEGVGGNAMWAVMTVVVVFENTAGATLSKSINRTIATFLAGSLGLGVNWIASQTGAKLQPVILGFSVFLFASAATFSRFIPIVKARFDYGAMIFILTFSLVSVSGYRVDELFDLAQHRFSTIVVGTSLCILISILICPIWAGGELHNLIIRNLEKLAHSLDGSMECYFASNSDEDPSKKTEGYRCVLNSKGTEDSMANFARWEPAHGRFNFRHPWKQYLNVGASLRSCAYCIETLNGCINTEIQAPEYLKKHLSDPCETLSSYASTVLKELANTVKTMTISSKIGLSITEMQFAAQELKNSVKSIPNHFAANPEGGKTEPTAKTSPPSVMDVLPLVTLVSLLLEIVTRVEDIVDAVNELARLADFKTVTTNGKANQNNPNNNQTMKNPPKV</sequence>
<comment type="similarity">
    <text evidence="2">Belongs to the aromatic acid exporter (TC 2.A.85) family.</text>
</comment>
<evidence type="ECO:0000256" key="7">
    <source>
        <dbReference type="ARBA" id="ARBA00023136"/>
    </source>
</evidence>
<dbReference type="GO" id="GO:0015743">
    <property type="term" value="P:malate transport"/>
    <property type="evidence" value="ECO:0007669"/>
    <property type="project" value="InterPro"/>
</dbReference>
<dbReference type="STRING" id="180498.A0A067JX48"/>
<dbReference type="Proteomes" id="UP000027138">
    <property type="component" value="Unassembled WGS sequence"/>
</dbReference>
<evidence type="ECO:0000256" key="3">
    <source>
        <dbReference type="ARBA" id="ARBA00022448"/>
    </source>
</evidence>
<feature type="region of interest" description="Disordered" evidence="9">
    <location>
        <begin position="457"/>
        <end position="478"/>
    </location>
</feature>
<dbReference type="OrthoDB" id="68611at2759"/>
<feature type="transmembrane region" description="Helical" evidence="10">
    <location>
        <begin position="65"/>
        <end position="83"/>
    </location>
</feature>
<feature type="transmembrane region" description="Helical" evidence="10">
    <location>
        <begin position="206"/>
        <end position="228"/>
    </location>
</feature>
<feature type="transmembrane region" description="Helical" evidence="10">
    <location>
        <begin position="121"/>
        <end position="139"/>
    </location>
</feature>
<evidence type="ECO:0000256" key="5">
    <source>
        <dbReference type="ARBA" id="ARBA00022989"/>
    </source>
</evidence>
<reference evidence="11 12" key="1">
    <citation type="journal article" date="2014" name="PLoS ONE">
        <title>Global Analysis of Gene Expression Profiles in Physic Nut (Jatropha curcas L.) Seedlings Exposed to Salt Stress.</title>
        <authorList>
            <person name="Zhang L."/>
            <person name="Zhang C."/>
            <person name="Wu P."/>
            <person name="Chen Y."/>
            <person name="Li M."/>
            <person name="Jiang H."/>
            <person name="Wu G."/>
        </authorList>
    </citation>
    <scope>NUCLEOTIDE SEQUENCE [LARGE SCALE GENOMIC DNA]</scope>
    <source>
        <strain evidence="12">cv. GZQX0401</strain>
        <tissue evidence="11">Young leaves</tissue>
    </source>
</reference>
<keyword evidence="8" id="KW-0407">Ion channel</keyword>
<proteinExistence type="inferred from homology"/>
<evidence type="ECO:0000256" key="6">
    <source>
        <dbReference type="ARBA" id="ARBA00023065"/>
    </source>
</evidence>
<evidence type="ECO:0000256" key="1">
    <source>
        <dbReference type="ARBA" id="ARBA00004141"/>
    </source>
</evidence>
<keyword evidence="12" id="KW-1185">Reference proteome</keyword>
<feature type="transmembrane region" description="Helical" evidence="10">
    <location>
        <begin position="176"/>
        <end position="194"/>
    </location>
</feature>
<dbReference type="Pfam" id="PF11744">
    <property type="entry name" value="ALMT"/>
    <property type="match status" value="1"/>
</dbReference>
<evidence type="ECO:0008006" key="13">
    <source>
        <dbReference type="Google" id="ProtNLM"/>
    </source>
</evidence>
<feature type="region of interest" description="Disordered" evidence="9">
    <location>
        <begin position="395"/>
        <end position="414"/>
    </location>
</feature>
<evidence type="ECO:0000313" key="11">
    <source>
        <dbReference type="EMBL" id="KDP28457.1"/>
    </source>
</evidence>
<evidence type="ECO:0000256" key="2">
    <source>
        <dbReference type="ARBA" id="ARBA00007079"/>
    </source>
</evidence>
<protein>
    <recommendedName>
        <fullName evidence="13">Aluminum-activated malate transporter</fullName>
    </recommendedName>
</protein>
<keyword evidence="7 10" id="KW-0472">Membrane</keyword>
<accession>A0A067JX48</accession>
<dbReference type="PANTHER" id="PTHR31086">
    <property type="entry name" value="ALUMINUM-ACTIVATED MALATE TRANSPORTER 10"/>
    <property type="match status" value="1"/>
</dbReference>
<dbReference type="InterPro" id="IPR020966">
    <property type="entry name" value="ALMT"/>
</dbReference>
<keyword evidence="4 10" id="KW-0812">Transmembrane</keyword>